<evidence type="ECO:0000313" key="1">
    <source>
        <dbReference type="EMBL" id="KAK2117709.1"/>
    </source>
</evidence>
<proteinExistence type="predicted"/>
<organism evidence="1 2">
    <name type="scientific">Saguinus oedipus</name>
    <name type="common">Cotton-top tamarin</name>
    <name type="synonym">Oedipomidas oedipus</name>
    <dbReference type="NCBI Taxonomy" id="9490"/>
    <lineage>
        <taxon>Eukaryota</taxon>
        <taxon>Metazoa</taxon>
        <taxon>Chordata</taxon>
        <taxon>Craniata</taxon>
        <taxon>Vertebrata</taxon>
        <taxon>Euteleostomi</taxon>
        <taxon>Mammalia</taxon>
        <taxon>Eutheria</taxon>
        <taxon>Euarchontoglires</taxon>
        <taxon>Primates</taxon>
        <taxon>Haplorrhini</taxon>
        <taxon>Platyrrhini</taxon>
        <taxon>Cebidae</taxon>
        <taxon>Callitrichinae</taxon>
        <taxon>Saguinus</taxon>
    </lineage>
</organism>
<gene>
    <name evidence="1" type="ORF">P7K49_004596</name>
</gene>
<dbReference type="Proteomes" id="UP001266305">
    <property type="component" value="Unassembled WGS sequence"/>
</dbReference>
<keyword evidence="2" id="KW-1185">Reference proteome</keyword>
<sequence length="174" mass="19935">MFNQWSPLENSEIQHQTKGVWQQLKLEANGPSQSFLGTPHLVQNNVSHDQVKDTIRKKPEKQKRQQKLSTQYAFISKTTCSFSLVHSVFLTEVKFFSGIQGRFMTEKEQILPGSGCVQAVELLGHVADFWAACRHPFFSLNPLEVVRELPLFLFTWRKVAASTNNMKVLVPPEY</sequence>
<dbReference type="EMBL" id="JASSZA010000002">
    <property type="protein sequence ID" value="KAK2117709.1"/>
    <property type="molecule type" value="Genomic_DNA"/>
</dbReference>
<name>A0ABQ9W7V6_SAGOE</name>
<reference evidence="1 2" key="1">
    <citation type="submission" date="2023-05" db="EMBL/GenBank/DDBJ databases">
        <title>B98-5 Cell Line De Novo Hybrid Assembly: An Optical Mapping Approach.</title>
        <authorList>
            <person name="Kananen K."/>
            <person name="Auerbach J.A."/>
            <person name="Kautto E."/>
            <person name="Blachly J.S."/>
        </authorList>
    </citation>
    <scope>NUCLEOTIDE SEQUENCE [LARGE SCALE GENOMIC DNA]</scope>
    <source>
        <strain evidence="1">B95-8</strain>
        <tissue evidence="1">Cell line</tissue>
    </source>
</reference>
<accession>A0ABQ9W7V6</accession>
<protein>
    <submittedName>
        <fullName evidence="1">Uncharacterized protein</fullName>
    </submittedName>
</protein>
<comment type="caution">
    <text evidence="1">The sequence shown here is derived from an EMBL/GenBank/DDBJ whole genome shotgun (WGS) entry which is preliminary data.</text>
</comment>
<evidence type="ECO:0000313" key="2">
    <source>
        <dbReference type="Proteomes" id="UP001266305"/>
    </source>
</evidence>